<proteinExistence type="predicted"/>
<reference evidence="6 7" key="1">
    <citation type="journal article" date="2018" name="Nat. Biotechnol.">
        <title>A standardized bacterial taxonomy based on genome phylogeny substantially revises the tree of life.</title>
        <authorList>
            <person name="Parks D.H."/>
            <person name="Chuvochina M."/>
            <person name="Waite D.W."/>
            <person name="Rinke C."/>
            <person name="Skarshewski A."/>
            <person name="Chaumeil P.A."/>
            <person name="Hugenholtz P."/>
        </authorList>
    </citation>
    <scope>NUCLEOTIDE SEQUENCE [LARGE SCALE GENOMIC DNA]</scope>
    <source>
        <strain evidence="6">UBA9152</strain>
    </source>
</reference>
<keyword evidence="3" id="KW-0560">Oxidoreductase</keyword>
<keyword evidence="1" id="KW-0285">Flavoprotein</keyword>
<dbReference type="PANTHER" id="PTHR42847:SF4">
    <property type="entry name" value="ALKANESULFONATE MONOOXYGENASE-RELATED"/>
    <property type="match status" value="1"/>
</dbReference>
<accession>A0A3C1KFY2</accession>
<sequence length="273" mass="29796">MRLGVHLPQYGRAASPEAIASVAVRAEELGFADVWVSDHVAIPASQGYPSPYLFDPVLTLGWAAAATSRIRLGTSVMVVPQHHPLQLANQLASLDRLSGGRLTLGAGVGWSKAEFEALDQDFHTRGRRMDEALELMRLAWTTDPTTYRGDFFTLEEFKIQPKPVGSIPIWIGGTSDAAIARAGRADGYQGISMSPDEMAALVDRLREAGAGDDFVVSYRTGWDPSGMDHRQIVDEAEAYAEAGVHHVVAAPWRRTAEEWIDSMETLVELVPLD</sequence>
<dbReference type="InterPro" id="IPR011251">
    <property type="entry name" value="Luciferase-like_dom"/>
</dbReference>
<organism evidence="6 7">
    <name type="scientific">Microbacterium ginsengisoli</name>
    <dbReference type="NCBI Taxonomy" id="400772"/>
    <lineage>
        <taxon>Bacteria</taxon>
        <taxon>Bacillati</taxon>
        <taxon>Actinomycetota</taxon>
        <taxon>Actinomycetes</taxon>
        <taxon>Micrococcales</taxon>
        <taxon>Microbacteriaceae</taxon>
        <taxon>Microbacterium</taxon>
    </lineage>
</organism>
<dbReference type="AlphaFoldDB" id="A0A3C1KFY2"/>
<evidence type="ECO:0000256" key="2">
    <source>
        <dbReference type="ARBA" id="ARBA00022643"/>
    </source>
</evidence>
<evidence type="ECO:0000313" key="7">
    <source>
        <dbReference type="Proteomes" id="UP000257479"/>
    </source>
</evidence>
<dbReference type="GO" id="GO:0046306">
    <property type="term" value="P:alkanesulfonate catabolic process"/>
    <property type="evidence" value="ECO:0007669"/>
    <property type="project" value="TreeGrafter"/>
</dbReference>
<dbReference type="SUPFAM" id="SSF51679">
    <property type="entry name" value="Bacterial luciferase-like"/>
    <property type="match status" value="1"/>
</dbReference>
<dbReference type="InterPro" id="IPR019921">
    <property type="entry name" value="Lucif-like_OxRdtase_Rv2161c"/>
</dbReference>
<evidence type="ECO:0000256" key="1">
    <source>
        <dbReference type="ARBA" id="ARBA00022630"/>
    </source>
</evidence>
<dbReference type="InterPro" id="IPR036661">
    <property type="entry name" value="Luciferase-like_sf"/>
</dbReference>
<dbReference type="Proteomes" id="UP000257479">
    <property type="component" value="Unassembled WGS sequence"/>
</dbReference>
<dbReference type="PANTHER" id="PTHR42847">
    <property type="entry name" value="ALKANESULFONATE MONOOXYGENASE"/>
    <property type="match status" value="1"/>
</dbReference>
<dbReference type="Gene3D" id="3.20.20.30">
    <property type="entry name" value="Luciferase-like domain"/>
    <property type="match status" value="1"/>
</dbReference>
<gene>
    <name evidence="6" type="ORF">DCP95_12050</name>
</gene>
<dbReference type="InterPro" id="IPR050172">
    <property type="entry name" value="SsuD_RutA_monooxygenase"/>
</dbReference>
<dbReference type="Pfam" id="PF00296">
    <property type="entry name" value="Bac_luciferase"/>
    <property type="match status" value="1"/>
</dbReference>
<dbReference type="EMBL" id="DMNG01000207">
    <property type="protein sequence ID" value="HAN25284.1"/>
    <property type="molecule type" value="Genomic_DNA"/>
</dbReference>
<keyword evidence="4" id="KW-0503">Monooxygenase</keyword>
<evidence type="ECO:0000256" key="4">
    <source>
        <dbReference type="ARBA" id="ARBA00023033"/>
    </source>
</evidence>
<protein>
    <submittedName>
        <fullName evidence="6">LLM class F420-dependent oxidoreductase</fullName>
    </submittedName>
</protein>
<evidence type="ECO:0000313" key="6">
    <source>
        <dbReference type="EMBL" id="HAN25284.1"/>
    </source>
</evidence>
<keyword evidence="2" id="KW-0288">FMN</keyword>
<evidence type="ECO:0000256" key="3">
    <source>
        <dbReference type="ARBA" id="ARBA00023002"/>
    </source>
</evidence>
<evidence type="ECO:0000259" key="5">
    <source>
        <dbReference type="Pfam" id="PF00296"/>
    </source>
</evidence>
<comment type="caution">
    <text evidence="6">The sequence shown here is derived from an EMBL/GenBank/DDBJ whole genome shotgun (WGS) entry which is preliminary data.</text>
</comment>
<name>A0A3C1KFY2_9MICO</name>
<feature type="domain" description="Luciferase-like" evidence="5">
    <location>
        <begin position="10"/>
        <end position="210"/>
    </location>
</feature>
<dbReference type="GO" id="GO:0008726">
    <property type="term" value="F:alkanesulfonate monooxygenase activity"/>
    <property type="evidence" value="ECO:0007669"/>
    <property type="project" value="TreeGrafter"/>
</dbReference>
<dbReference type="NCBIfam" id="TIGR03619">
    <property type="entry name" value="F420_Rv2161c"/>
    <property type="match status" value="1"/>
</dbReference>